<organism evidence="3 4">
    <name type="scientific">Ligilactobacillus acidipiscis</name>
    <dbReference type="NCBI Taxonomy" id="89059"/>
    <lineage>
        <taxon>Bacteria</taxon>
        <taxon>Bacillati</taxon>
        <taxon>Bacillota</taxon>
        <taxon>Bacilli</taxon>
        <taxon>Lactobacillales</taxon>
        <taxon>Lactobacillaceae</taxon>
        <taxon>Ligilactobacillus</taxon>
    </lineage>
</organism>
<evidence type="ECO:0000313" key="4">
    <source>
        <dbReference type="Proteomes" id="UP000707535"/>
    </source>
</evidence>
<dbReference type="SUPFAM" id="SSF46785">
    <property type="entry name" value="Winged helix' DNA-binding domain"/>
    <property type="match status" value="2"/>
</dbReference>
<comment type="caution">
    <text evidence="3">The sequence shown here is derived from an EMBL/GenBank/DDBJ whole genome shotgun (WGS) entry which is preliminary data.</text>
</comment>
<dbReference type="EMBL" id="DYXG01000122">
    <property type="protein sequence ID" value="HJE98346.1"/>
    <property type="molecule type" value="Genomic_DNA"/>
</dbReference>
<dbReference type="Proteomes" id="UP000707535">
    <property type="component" value="Unassembled WGS sequence"/>
</dbReference>
<gene>
    <name evidence="3" type="ORF">K8V00_12090</name>
</gene>
<dbReference type="GO" id="GO:0003887">
    <property type="term" value="F:DNA-directed DNA polymerase activity"/>
    <property type="evidence" value="ECO:0007669"/>
    <property type="project" value="InterPro"/>
</dbReference>
<evidence type="ECO:0000313" key="3">
    <source>
        <dbReference type="EMBL" id="HJE98346.1"/>
    </source>
</evidence>
<dbReference type="AlphaFoldDB" id="A0A921K216"/>
<sequence length="251" mass="30546">MYEVVRYNNGLNTVPLRKFTPVEMDLFWAVCSKMKRQGTQTVEFGFEVFKELSKYDRSNRRHRDRFYSDLKNMFEKLRTLNFYYEDERYYEQLLLFQRFTIDKEKEKVIIQASEKFEFILNSISTNFTRFELENMTTLDSSYVKELYRRLMQFRNNDTKQGYWAVTVDDFRETLDIPDSYRMSDIDKRIFNKAKEELLEPKDNSKPIFDELSIEKIKAKKGNKIQRFVIRFKEYEDPNPVPMINFMTGEEI</sequence>
<protein>
    <submittedName>
        <fullName evidence="3">Replication initiation protein</fullName>
    </submittedName>
</protein>
<reference evidence="3" key="1">
    <citation type="journal article" date="2021" name="PeerJ">
        <title>Extensive microbial diversity within the chicken gut microbiome revealed by metagenomics and culture.</title>
        <authorList>
            <person name="Gilroy R."/>
            <person name="Ravi A."/>
            <person name="Getino M."/>
            <person name="Pursley I."/>
            <person name="Horton D.L."/>
            <person name="Alikhan N.F."/>
            <person name="Baker D."/>
            <person name="Gharbi K."/>
            <person name="Hall N."/>
            <person name="Watson M."/>
            <person name="Adriaenssens E.M."/>
            <person name="Foster-Nyarko E."/>
            <person name="Jarju S."/>
            <person name="Secka A."/>
            <person name="Antonio M."/>
            <person name="Oren A."/>
            <person name="Chaudhuri R.R."/>
            <person name="La Ragione R."/>
            <person name="Hildebrand F."/>
            <person name="Pallen M.J."/>
        </authorList>
    </citation>
    <scope>NUCLEOTIDE SEQUENCE</scope>
    <source>
        <strain evidence="3">CHK174-6876</strain>
    </source>
</reference>
<accession>A0A921K216</accession>
<dbReference type="Pfam" id="PF21205">
    <property type="entry name" value="Rep3_C"/>
    <property type="match status" value="1"/>
</dbReference>
<dbReference type="InterPro" id="IPR036390">
    <property type="entry name" value="WH_DNA-bd_sf"/>
</dbReference>
<proteinExistence type="inferred from homology"/>
<dbReference type="GO" id="GO:0006270">
    <property type="term" value="P:DNA replication initiation"/>
    <property type="evidence" value="ECO:0007669"/>
    <property type="project" value="InterPro"/>
</dbReference>
<dbReference type="Pfam" id="PF01051">
    <property type="entry name" value="Rep3_N"/>
    <property type="match status" value="1"/>
</dbReference>
<comment type="similarity">
    <text evidence="1">Belongs to the initiator RepB protein family.</text>
</comment>
<dbReference type="InterPro" id="IPR000525">
    <property type="entry name" value="Initiator_Rep_WH1"/>
</dbReference>
<dbReference type="InterPro" id="IPR036388">
    <property type="entry name" value="WH-like_DNA-bd_sf"/>
</dbReference>
<evidence type="ECO:0000256" key="1">
    <source>
        <dbReference type="ARBA" id="ARBA00038283"/>
    </source>
</evidence>
<dbReference type="Gene3D" id="1.10.10.10">
    <property type="entry name" value="Winged helix-like DNA-binding domain superfamily/Winged helix DNA-binding domain"/>
    <property type="match status" value="2"/>
</dbReference>
<name>A0A921K216_9LACO</name>
<reference evidence="3" key="2">
    <citation type="submission" date="2021-09" db="EMBL/GenBank/DDBJ databases">
        <authorList>
            <person name="Gilroy R."/>
        </authorList>
    </citation>
    <scope>NUCLEOTIDE SEQUENCE</scope>
    <source>
        <strain evidence="3">CHK174-6876</strain>
    </source>
</reference>
<feature type="domain" description="Initiator Rep protein WH1" evidence="2">
    <location>
        <begin position="5"/>
        <end position="151"/>
    </location>
</feature>
<evidence type="ECO:0000259" key="2">
    <source>
        <dbReference type="Pfam" id="PF01051"/>
    </source>
</evidence>